<dbReference type="STRING" id="240176.A8NHD5"/>
<accession>A8NHD5</accession>
<dbReference type="AlphaFoldDB" id="A8NHD5"/>
<dbReference type="CDD" id="cd22191">
    <property type="entry name" value="DPBB_RlpA_EXP_N-like"/>
    <property type="match status" value="1"/>
</dbReference>
<dbReference type="OrthoDB" id="623670at2759"/>
<organism evidence="4 5">
    <name type="scientific">Coprinopsis cinerea (strain Okayama-7 / 130 / ATCC MYA-4618 / FGSC 9003)</name>
    <name type="common">Inky cap fungus</name>
    <name type="synonym">Hormographiella aspergillata</name>
    <dbReference type="NCBI Taxonomy" id="240176"/>
    <lineage>
        <taxon>Eukaryota</taxon>
        <taxon>Fungi</taxon>
        <taxon>Dikarya</taxon>
        <taxon>Basidiomycota</taxon>
        <taxon>Agaricomycotina</taxon>
        <taxon>Agaricomycetes</taxon>
        <taxon>Agaricomycetidae</taxon>
        <taxon>Agaricales</taxon>
        <taxon>Agaricineae</taxon>
        <taxon>Psathyrellaceae</taxon>
        <taxon>Coprinopsis</taxon>
    </lineage>
</organism>
<keyword evidence="1 3" id="KW-0732">Signal</keyword>
<proteinExistence type="predicted"/>
<protein>
    <recommendedName>
        <fullName evidence="6">Expansin family protein</fullName>
    </recommendedName>
</protein>
<dbReference type="SUPFAM" id="SSF50685">
    <property type="entry name" value="Barwin-like endoglucanases"/>
    <property type="match status" value="1"/>
</dbReference>
<dbReference type="PANTHER" id="PTHR31836">
    <property type="match status" value="1"/>
</dbReference>
<feature type="compositionally biased region" description="Low complexity" evidence="2">
    <location>
        <begin position="193"/>
        <end position="211"/>
    </location>
</feature>
<dbReference type="GeneID" id="6010242"/>
<feature type="chain" id="PRO_5002724266" description="Expansin family protein" evidence="3">
    <location>
        <begin position="27"/>
        <end position="303"/>
    </location>
</feature>
<comment type="caution">
    <text evidence="4">The sequence shown here is derived from an EMBL/GenBank/DDBJ whole genome shotgun (WGS) entry which is preliminary data.</text>
</comment>
<reference evidence="4 5" key="1">
    <citation type="journal article" date="2010" name="Proc. Natl. Acad. Sci. U.S.A.">
        <title>Insights into evolution of multicellular fungi from the assembled chromosomes of the mushroom Coprinopsis cinerea (Coprinus cinereus).</title>
        <authorList>
            <person name="Stajich J.E."/>
            <person name="Wilke S.K."/>
            <person name="Ahren D."/>
            <person name="Au C.H."/>
            <person name="Birren B.W."/>
            <person name="Borodovsky M."/>
            <person name="Burns C."/>
            <person name="Canback B."/>
            <person name="Casselton L.A."/>
            <person name="Cheng C.K."/>
            <person name="Deng J."/>
            <person name="Dietrich F.S."/>
            <person name="Fargo D.C."/>
            <person name="Farman M.L."/>
            <person name="Gathman A.C."/>
            <person name="Goldberg J."/>
            <person name="Guigo R."/>
            <person name="Hoegger P.J."/>
            <person name="Hooker J.B."/>
            <person name="Huggins A."/>
            <person name="James T.Y."/>
            <person name="Kamada T."/>
            <person name="Kilaru S."/>
            <person name="Kodira C."/>
            <person name="Kues U."/>
            <person name="Kupfer D."/>
            <person name="Kwan H.S."/>
            <person name="Lomsadze A."/>
            <person name="Li W."/>
            <person name="Lilly W.W."/>
            <person name="Ma L.J."/>
            <person name="Mackey A.J."/>
            <person name="Manning G."/>
            <person name="Martin F."/>
            <person name="Muraguchi H."/>
            <person name="Natvig D.O."/>
            <person name="Palmerini H."/>
            <person name="Ramesh M.A."/>
            <person name="Rehmeyer C.J."/>
            <person name="Roe B.A."/>
            <person name="Shenoy N."/>
            <person name="Stanke M."/>
            <person name="Ter-Hovhannisyan V."/>
            <person name="Tunlid A."/>
            <person name="Velagapudi R."/>
            <person name="Vision T.J."/>
            <person name="Zeng Q."/>
            <person name="Zolan M.E."/>
            <person name="Pukkila P.J."/>
        </authorList>
    </citation>
    <scope>NUCLEOTIDE SEQUENCE [LARGE SCALE GENOMIC DNA]</scope>
    <source>
        <strain evidence="5">Okayama-7 / 130 / ATCC MYA-4618 / FGSC 9003</strain>
    </source>
</reference>
<dbReference type="VEuPathDB" id="FungiDB:CC1G_11527"/>
<evidence type="ECO:0000256" key="1">
    <source>
        <dbReference type="ARBA" id="ARBA00022729"/>
    </source>
</evidence>
<dbReference type="Proteomes" id="UP000001861">
    <property type="component" value="Unassembled WGS sequence"/>
</dbReference>
<dbReference type="KEGG" id="cci:CC1G_11527"/>
<evidence type="ECO:0000313" key="5">
    <source>
        <dbReference type="Proteomes" id="UP000001861"/>
    </source>
</evidence>
<evidence type="ECO:0000256" key="2">
    <source>
        <dbReference type="SAM" id="MobiDB-lite"/>
    </source>
</evidence>
<dbReference type="InterPro" id="IPR051477">
    <property type="entry name" value="Expansin_CellWall"/>
</dbReference>
<dbReference type="RefSeq" id="XP_001833742.2">
    <property type="nucleotide sequence ID" value="XM_001833690.2"/>
</dbReference>
<dbReference type="HOGENOM" id="CLU_047639_0_0_1"/>
<dbReference type="PANTHER" id="PTHR31836:SF28">
    <property type="entry name" value="SRCR DOMAIN-CONTAINING PROTEIN-RELATED"/>
    <property type="match status" value="1"/>
</dbReference>
<dbReference type="eggNOG" id="ENOG502S2E4">
    <property type="taxonomic scope" value="Eukaryota"/>
</dbReference>
<dbReference type="OMA" id="AVIMDEC"/>
<name>A8NHD5_COPC7</name>
<evidence type="ECO:0000313" key="4">
    <source>
        <dbReference type="EMBL" id="EAU88104.2"/>
    </source>
</evidence>
<feature type="signal peptide" evidence="3">
    <location>
        <begin position="1"/>
        <end position="26"/>
    </location>
</feature>
<dbReference type="EMBL" id="AACS02000002">
    <property type="protein sequence ID" value="EAU88104.2"/>
    <property type="molecule type" value="Genomic_DNA"/>
</dbReference>
<dbReference type="InParanoid" id="A8NHD5"/>
<evidence type="ECO:0008006" key="6">
    <source>
        <dbReference type="Google" id="ProtNLM"/>
    </source>
</evidence>
<feature type="compositionally biased region" description="Low complexity" evidence="2">
    <location>
        <begin position="165"/>
        <end position="186"/>
    </location>
</feature>
<keyword evidence="5" id="KW-1185">Reference proteome</keyword>
<dbReference type="InterPro" id="IPR036908">
    <property type="entry name" value="RlpA-like_sf"/>
</dbReference>
<feature type="region of interest" description="Disordered" evidence="2">
    <location>
        <begin position="149"/>
        <end position="220"/>
    </location>
</feature>
<evidence type="ECO:0000256" key="3">
    <source>
        <dbReference type="SAM" id="SignalP"/>
    </source>
</evidence>
<sequence length="303" mass="31775">MHFQLQQFVSLILLMISSWATVGGLASPIGSPQELAKRAPGDVHLYKRFTNSKWSFYDVGLGACGEWNVESDFIVALNAEQFGSGYPGPHCGKTITLRYNGKTAQAKIMDRCPGCPYGGLDLSRSLFRHFAHEDLGIIYGSWDFGSGGGDNAPATTQAPAPPTTTPRTTSTPAPAPEPTTTRRTTTSPPPAPTTTQAPVTTTSSTPTTRAPEPVPTTSRTPAVNIVVSSYSSSASASSSAAFLEDVVPSTVIAAAAPLPTESGTLEEKLQENWTLITQLFEMLGKLIQSLAGGEDAPAASASA</sequence>
<gene>
    <name evidence="4" type="ORF">CC1G_11527</name>
</gene>
<dbReference type="Gene3D" id="2.40.40.10">
    <property type="entry name" value="RlpA-like domain"/>
    <property type="match status" value="1"/>
</dbReference>